<dbReference type="EC" id="2.4.99.12" evidence="2 8"/>
<keyword evidence="4 8" id="KW-0808">Transferase</keyword>
<evidence type="ECO:0000256" key="8">
    <source>
        <dbReference type="RuleBase" id="RU365103"/>
    </source>
</evidence>
<comment type="catalytic activity">
    <reaction evidence="6 8">
        <text>lipid IVA (E. coli) + CMP-3-deoxy-beta-D-manno-octulosonate = alpha-Kdo-(2-&gt;6)-lipid IVA (E. coli) + CMP + H(+)</text>
        <dbReference type="Rhea" id="RHEA:28066"/>
        <dbReference type="ChEBI" id="CHEBI:15378"/>
        <dbReference type="ChEBI" id="CHEBI:58603"/>
        <dbReference type="ChEBI" id="CHEBI:60364"/>
        <dbReference type="ChEBI" id="CHEBI:60377"/>
        <dbReference type="ChEBI" id="CHEBI:85987"/>
        <dbReference type="EC" id="2.4.99.12"/>
    </reaction>
</comment>
<dbReference type="Gene3D" id="3.40.50.11720">
    <property type="entry name" value="3-Deoxy-D-manno-octulosonic-acid transferase, N-terminal domain"/>
    <property type="match status" value="1"/>
</dbReference>
<evidence type="ECO:0000259" key="9">
    <source>
        <dbReference type="Pfam" id="PF04413"/>
    </source>
</evidence>
<dbReference type="Pfam" id="PF04413">
    <property type="entry name" value="Glycos_transf_N"/>
    <property type="match status" value="1"/>
</dbReference>
<dbReference type="GO" id="GO:0009245">
    <property type="term" value="P:lipid A biosynthetic process"/>
    <property type="evidence" value="ECO:0007669"/>
    <property type="project" value="TreeGrafter"/>
</dbReference>
<dbReference type="AlphaFoldDB" id="A0A2H1YIE3"/>
<comment type="similarity">
    <text evidence="8">Belongs to the glycosyltransferase group 1 family.</text>
</comment>
<evidence type="ECO:0000313" key="11">
    <source>
        <dbReference type="Proteomes" id="UP000234211"/>
    </source>
</evidence>
<dbReference type="InterPro" id="IPR007507">
    <property type="entry name" value="Glycos_transf_N"/>
</dbReference>
<dbReference type="GO" id="GO:0005886">
    <property type="term" value="C:plasma membrane"/>
    <property type="evidence" value="ECO:0007669"/>
    <property type="project" value="UniProtKB-SubCell"/>
</dbReference>
<gene>
    <name evidence="10" type="ORF">TNO020_430157</name>
</gene>
<accession>A0A2H1YIE3</accession>
<evidence type="ECO:0000256" key="6">
    <source>
        <dbReference type="ARBA" id="ARBA00049183"/>
    </source>
</evidence>
<feature type="domain" description="3-deoxy-D-manno-octulosonic-acid transferase N-terminal" evidence="9">
    <location>
        <begin position="37"/>
        <end position="205"/>
    </location>
</feature>
<proteinExistence type="inferred from homology"/>
<dbReference type="OrthoDB" id="9789797at2"/>
<comment type="subcellular location">
    <subcellularLocation>
        <location evidence="8">Cell membrane</location>
    </subcellularLocation>
</comment>
<dbReference type="PANTHER" id="PTHR42755:SF1">
    <property type="entry name" value="3-DEOXY-D-MANNO-OCTULOSONIC ACID TRANSFERASE, MITOCHONDRIAL-RELATED"/>
    <property type="match status" value="1"/>
</dbReference>
<keyword evidence="8" id="KW-0472">Membrane</keyword>
<evidence type="ECO:0000256" key="1">
    <source>
        <dbReference type="ARBA" id="ARBA00004713"/>
    </source>
</evidence>
<evidence type="ECO:0000256" key="4">
    <source>
        <dbReference type="ARBA" id="ARBA00022679"/>
    </source>
</evidence>
<feature type="active site" description="Proton acceptor" evidence="7">
    <location>
        <position position="59"/>
    </location>
</feature>
<organism evidence="10 11">
    <name type="scientific">Tenacibaculum piscium</name>
    <dbReference type="NCBI Taxonomy" id="1458515"/>
    <lineage>
        <taxon>Bacteria</taxon>
        <taxon>Pseudomonadati</taxon>
        <taxon>Bacteroidota</taxon>
        <taxon>Flavobacteriia</taxon>
        <taxon>Flavobacteriales</taxon>
        <taxon>Flavobacteriaceae</taxon>
        <taxon>Tenacibaculum</taxon>
    </lineage>
</organism>
<dbReference type="InterPro" id="IPR038107">
    <property type="entry name" value="Glycos_transf_N_sf"/>
</dbReference>
<evidence type="ECO:0000313" key="10">
    <source>
        <dbReference type="EMBL" id="SOS75151.1"/>
    </source>
</evidence>
<dbReference type="RefSeq" id="WP_101917786.1">
    <property type="nucleotide sequence ID" value="NZ_OENF01000038.1"/>
</dbReference>
<sequence length="416" mass="47741">MNFLYNLLLFVASLLLPIVALFNKKIKLFVDGRKQTFSKLENIQQSDKIIWFHAASLGEFEQGRPIIEALKEDYKNHKIVVTFFSPSGYEIRKNYNLADVVCYLPLDTKANARKFIAQIHPEIAIFIKYEFWPNLLSEVKKQQINTILISGIFREKQVFFKRYGSFMRDKLTAFHHFYLQNETSKKLLSSIGFENTTIAGDTRFDRVSDILQQDNSLDFISEFKNNSYTLVAGSTWKDDEKLLVNYINNQASSDEKFIIAPHNINQNQIKELQKSIYKKTVLYSEKDHKKHIGNLAENQVFIIDTIGLLTKIYAYADVAYVGGGLATGLHNILEPATFGVPIIFGGNKYKKFQEATDLLQLGGVKKVVNQQEFTNIVSTLKNNADLRTTFANINQQYILEHTGATKKILDYIKKTL</sequence>
<reference evidence="11" key="1">
    <citation type="submission" date="2017-11" db="EMBL/GenBank/DDBJ databases">
        <authorList>
            <person name="Duchaud E."/>
        </authorList>
    </citation>
    <scope>NUCLEOTIDE SEQUENCE [LARGE SCALE GENOMIC DNA]</scope>
    <source>
        <strain evidence="11">Tenacibaculum sp. TNO020</strain>
    </source>
</reference>
<dbReference type="GO" id="GO:0043842">
    <property type="term" value="F:Kdo transferase activity"/>
    <property type="evidence" value="ECO:0007669"/>
    <property type="project" value="UniProtKB-EC"/>
</dbReference>
<dbReference type="Gene3D" id="3.40.50.2000">
    <property type="entry name" value="Glycogen Phosphorylase B"/>
    <property type="match status" value="1"/>
</dbReference>
<dbReference type="InterPro" id="IPR039901">
    <property type="entry name" value="Kdotransferase"/>
</dbReference>
<keyword evidence="11" id="KW-1185">Reference proteome</keyword>
<name>A0A2H1YIE3_9FLAO</name>
<keyword evidence="8" id="KW-1003">Cell membrane</keyword>
<comment type="pathway">
    <text evidence="1 8">Bacterial outer membrane biogenesis; LPS core biosynthesis.</text>
</comment>
<evidence type="ECO:0000256" key="7">
    <source>
        <dbReference type="PIRSR" id="PIRSR639901-1"/>
    </source>
</evidence>
<dbReference type="Proteomes" id="UP000234211">
    <property type="component" value="Unassembled WGS sequence"/>
</dbReference>
<comment type="function">
    <text evidence="8">Involved in lipopolysaccharide (LPS) biosynthesis. Catalyzes the transfer of 3-deoxy-D-manno-octulosonate (Kdo) residue(s) from CMP-Kdo to lipid IV(A), the tetraacyldisaccharide-1,4'-bisphosphate precursor of lipid A.</text>
</comment>
<dbReference type="SUPFAM" id="SSF53756">
    <property type="entry name" value="UDP-Glycosyltransferase/glycogen phosphorylase"/>
    <property type="match status" value="1"/>
</dbReference>
<protein>
    <recommendedName>
        <fullName evidence="3 8">3-deoxy-D-manno-octulosonic acid transferase</fullName>
        <shortName evidence="8">Kdo transferase</shortName>
        <ecNumber evidence="2 8">2.4.99.12</ecNumber>
    </recommendedName>
    <alternativeName>
        <fullName evidence="5 8">Lipid IV(A) 3-deoxy-D-manno-octulosonic acid transferase</fullName>
    </alternativeName>
</protein>
<dbReference type="PANTHER" id="PTHR42755">
    <property type="entry name" value="3-DEOXY-MANNO-OCTULOSONATE CYTIDYLYLTRANSFERASE"/>
    <property type="match status" value="1"/>
</dbReference>
<dbReference type="GO" id="GO:0009244">
    <property type="term" value="P:lipopolysaccharide core region biosynthetic process"/>
    <property type="evidence" value="ECO:0007669"/>
    <property type="project" value="UniProtKB-UniRule"/>
</dbReference>
<evidence type="ECO:0000256" key="5">
    <source>
        <dbReference type="ARBA" id="ARBA00031445"/>
    </source>
</evidence>
<dbReference type="UniPathway" id="UPA00958"/>
<dbReference type="EMBL" id="OENF01000038">
    <property type="protein sequence ID" value="SOS75151.1"/>
    <property type="molecule type" value="Genomic_DNA"/>
</dbReference>
<evidence type="ECO:0000256" key="3">
    <source>
        <dbReference type="ARBA" id="ARBA00019077"/>
    </source>
</evidence>
<evidence type="ECO:0000256" key="2">
    <source>
        <dbReference type="ARBA" id="ARBA00012621"/>
    </source>
</evidence>
<keyword evidence="8" id="KW-0448">Lipopolysaccharide biosynthesis</keyword>